<gene>
    <name evidence="1" type="ORF">GCM10010151_54690</name>
</gene>
<evidence type="ECO:0000313" key="1">
    <source>
        <dbReference type="EMBL" id="GAA0358073.1"/>
    </source>
</evidence>
<name>A0ABP3H2V9_9ACTN</name>
<keyword evidence="2" id="KW-1185">Reference proteome</keyword>
<dbReference type="RefSeq" id="WP_252798545.1">
    <property type="nucleotide sequence ID" value="NZ_BAAABM010000051.1"/>
</dbReference>
<dbReference type="InterPro" id="IPR030807">
    <property type="entry name" value="Methyltran_NanM"/>
</dbReference>
<dbReference type="InterPro" id="IPR029063">
    <property type="entry name" value="SAM-dependent_MTases_sf"/>
</dbReference>
<dbReference type="NCBIfam" id="TIGR04371">
    <property type="entry name" value="methyltran_NanM"/>
    <property type="match status" value="1"/>
</dbReference>
<evidence type="ECO:0008006" key="3">
    <source>
        <dbReference type="Google" id="ProtNLM"/>
    </source>
</evidence>
<organism evidence="1 2">
    <name type="scientific">Actinoallomurus spadix</name>
    <dbReference type="NCBI Taxonomy" id="79912"/>
    <lineage>
        <taxon>Bacteria</taxon>
        <taxon>Bacillati</taxon>
        <taxon>Actinomycetota</taxon>
        <taxon>Actinomycetes</taxon>
        <taxon>Streptosporangiales</taxon>
        <taxon>Thermomonosporaceae</taxon>
        <taxon>Actinoallomurus</taxon>
    </lineage>
</organism>
<proteinExistence type="predicted"/>
<dbReference type="Gene3D" id="3.40.50.150">
    <property type="entry name" value="Vaccinia Virus protein VP39"/>
    <property type="match status" value="1"/>
</dbReference>
<sequence length="306" mass="34175">MKSTYQASAQWEHISRRWVTEDVPKNLAHFKSGSPNHKIALWNPAANGIRYLKTLIYNLASGLGPDGWSRLRRIRNREIGDPFSVTIDGESVCLDYLQAVLELEFIEEEIDLAGARVLEIGAGYGRTCHAMLGNHDLVSYHIIDLPNTLGLSRTYLRAALDDEQFAKVTFITVDELDDALGPHRFDLAININSLTEMPLDTVRNYLALIDGRCAAFYVKNPVGKYMDKSLDGHAQGDEAVRMAMETGPLRQVVDIDDSRAVEAAVPAFLAAYRPGDRWTCVADGWAVPWTFFWQAVYKRLPATSGS</sequence>
<accession>A0ABP3H2V9</accession>
<protein>
    <recommendedName>
        <fullName evidence="3">Sugar O-methyltransferase</fullName>
    </recommendedName>
</protein>
<reference evidence="2" key="1">
    <citation type="journal article" date="2019" name="Int. J. Syst. Evol. Microbiol.">
        <title>The Global Catalogue of Microorganisms (GCM) 10K type strain sequencing project: providing services to taxonomists for standard genome sequencing and annotation.</title>
        <authorList>
            <consortium name="The Broad Institute Genomics Platform"/>
            <consortium name="The Broad Institute Genome Sequencing Center for Infectious Disease"/>
            <person name="Wu L."/>
            <person name="Ma J."/>
        </authorList>
    </citation>
    <scope>NUCLEOTIDE SEQUENCE [LARGE SCALE GENOMIC DNA]</scope>
    <source>
        <strain evidence="2">JCM 3146</strain>
    </source>
</reference>
<evidence type="ECO:0000313" key="2">
    <source>
        <dbReference type="Proteomes" id="UP001501822"/>
    </source>
</evidence>
<comment type="caution">
    <text evidence="1">The sequence shown here is derived from an EMBL/GenBank/DDBJ whole genome shotgun (WGS) entry which is preliminary data.</text>
</comment>
<dbReference type="EMBL" id="BAAABM010000051">
    <property type="protein sequence ID" value="GAA0358073.1"/>
    <property type="molecule type" value="Genomic_DNA"/>
</dbReference>
<dbReference type="Proteomes" id="UP001501822">
    <property type="component" value="Unassembled WGS sequence"/>
</dbReference>
<dbReference type="SUPFAM" id="SSF53335">
    <property type="entry name" value="S-adenosyl-L-methionine-dependent methyltransferases"/>
    <property type="match status" value="1"/>
</dbReference>